<gene>
    <name evidence="2" type="ORF">DU484_03555</name>
    <name evidence="1" type="ORF">DU500_04040</name>
</gene>
<organism evidence="2 3">
    <name type="scientific">Haloplanus rubicundus</name>
    <dbReference type="NCBI Taxonomy" id="1547898"/>
    <lineage>
        <taxon>Archaea</taxon>
        <taxon>Methanobacteriati</taxon>
        <taxon>Methanobacteriota</taxon>
        <taxon>Stenosarchaea group</taxon>
        <taxon>Halobacteria</taxon>
        <taxon>Halobacteriales</taxon>
        <taxon>Haloferacaceae</taxon>
        <taxon>Haloplanus</taxon>
    </lineage>
</organism>
<dbReference type="GeneID" id="37286023"/>
<reference evidence="2 3" key="1">
    <citation type="submission" date="2018-07" db="EMBL/GenBank/DDBJ databases">
        <title>Genome sequences of Haloplanus sp. CBA1112.</title>
        <authorList>
            <person name="Kim Y.B."/>
            <person name="Roh S.W."/>
        </authorList>
    </citation>
    <scope>NUCLEOTIDE SEQUENCE [LARGE SCALE GENOMIC DNA]</scope>
    <source>
        <strain evidence="2 3">CBA1112</strain>
    </source>
</reference>
<accession>A0A345E0E9</accession>
<protein>
    <recommendedName>
        <fullName evidence="5">Transglutaminase domain-containing protein</fullName>
    </recommendedName>
</protein>
<evidence type="ECO:0000313" key="4">
    <source>
        <dbReference type="Proteomes" id="UP000253273"/>
    </source>
</evidence>
<name>A0A345E9Y6_9EURY</name>
<accession>A0A345E9Y6</accession>
<reference evidence="1 4" key="2">
    <citation type="submission" date="2018-07" db="EMBL/GenBank/DDBJ databases">
        <title>Genome sequences of Haloplanus sp. CBA1113.</title>
        <authorList>
            <person name="Kim Y.B."/>
            <person name="Roh S.W."/>
        </authorList>
    </citation>
    <scope>NUCLEOTIDE SEQUENCE [LARGE SCALE GENOMIC DNA]</scope>
    <source>
        <strain evidence="1 4">CBA1113</strain>
    </source>
</reference>
<dbReference type="Proteomes" id="UP000253273">
    <property type="component" value="Chromosome"/>
</dbReference>
<evidence type="ECO:0000313" key="1">
    <source>
        <dbReference type="EMBL" id="AXG05671.1"/>
    </source>
</evidence>
<keyword evidence="4" id="KW-1185">Reference proteome</keyword>
<dbReference type="OrthoDB" id="314529at2157"/>
<dbReference type="AlphaFoldDB" id="A0A345E9Y6"/>
<evidence type="ECO:0000313" key="2">
    <source>
        <dbReference type="EMBL" id="AXG09008.1"/>
    </source>
</evidence>
<evidence type="ECO:0008006" key="5">
    <source>
        <dbReference type="Google" id="ProtNLM"/>
    </source>
</evidence>
<dbReference type="RefSeq" id="WP_114584820.1">
    <property type="nucleotide sequence ID" value="NZ_CP031148.1"/>
</dbReference>
<dbReference type="Proteomes" id="UP000252985">
    <property type="component" value="Chromosome"/>
</dbReference>
<dbReference type="KEGG" id="haq:DU484_03555"/>
<evidence type="ECO:0000313" key="3">
    <source>
        <dbReference type="Proteomes" id="UP000252985"/>
    </source>
</evidence>
<sequence length="140" mass="16598">MKLRRWTPLTFLVPDRYVDRDEWWRTFDFEGWSRSTYEWTADPWNGFRDFARHPRDCVESGRGDCEDYALVALAWAVARDRDGVGIAFCWEFPYPWPTHVIAFDDACVYSSGDIVETSVDEWVRDSKYDGALRRRLRSSP</sequence>
<dbReference type="EMBL" id="CP031150">
    <property type="protein sequence ID" value="AXG05671.1"/>
    <property type="molecule type" value="Genomic_DNA"/>
</dbReference>
<dbReference type="EMBL" id="CP031148">
    <property type="protein sequence ID" value="AXG09008.1"/>
    <property type="molecule type" value="Genomic_DNA"/>
</dbReference>
<dbReference type="KEGG" id="haj:DU500_04040"/>
<proteinExistence type="predicted"/>